<evidence type="ECO:0000313" key="2">
    <source>
        <dbReference type="EMBL" id="COW57936.1"/>
    </source>
</evidence>
<dbReference type="EMBL" id="CSAJ01000410">
    <property type="protein sequence ID" value="COW57936.1"/>
    <property type="molecule type" value="Genomic_DNA"/>
</dbReference>
<feature type="region of interest" description="Disordered" evidence="1">
    <location>
        <begin position="203"/>
        <end position="224"/>
    </location>
</feature>
<name>A0A655J994_MYCTX</name>
<proteinExistence type="predicted"/>
<dbReference type="Proteomes" id="UP000044938">
    <property type="component" value="Unassembled WGS sequence"/>
</dbReference>
<accession>A0A655J994</accession>
<protein>
    <submittedName>
        <fullName evidence="2">Conserved membrane protein of uncharacterized function</fullName>
    </submittedName>
</protein>
<gene>
    <name evidence="2" type="ORF">ERS007720_02883</name>
</gene>
<dbReference type="AlphaFoldDB" id="A0A655J994"/>
<evidence type="ECO:0000313" key="3">
    <source>
        <dbReference type="Proteomes" id="UP000044938"/>
    </source>
</evidence>
<reference evidence="2 3" key="1">
    <citation type="submission" date="2015-03" db="EMBL/GenBank/DDBJ databases">
        <authorList>
            <consortium name="Pathogen Informatics"/>
        </authorList>
    </citation>
    <scope>NUCLEOTIDE SEQUENCE [LARGE SCALE GENOMIC DNA]</scope>
    <source>
        <strain evidence="2 3">M09401471</strain>
    </source>
</reference>
<evidence type="ECO:0000256" key="1">
    <source>
        <dbReference type="SAM" id="MobiDB-lite"/>
    </source>
</evidence>
<organism evidence="2 3">
    <name type="scientific">Mycobacterium tuberculosis</name>
    <dbReference type="NCBI Taxonomy" id="1773"/>
    <lineage>
        <taxon>Bacteria</taxon>
        <taxon>Bacillati</taxon>
        <taxon>Actinomycetota</taxon>
        <taxon>Actinomycetes</taxon>
        <taxon>Mycobacteriales</taxon>
        <taxon>Mycobacteriaceae</taxon>
        <taxon>Mycobacterium</taxon>
        <taxon>Mycobacterium tuberculosis complex</taxon>
    </lineage>
</organism>
<sequence>MPGRPGHQRQDDVVELDAERVLDRFGPSQLDACAGNPPVRRHRRIEPRLGRFEVSRRFAGHTQCRDLLTHGLLQQPDDAEGRHDAHVDQRTYRPAFQARNLESHEADRFLLRWSWFWCDVQQDFAQPGTGDTVDDGVMHLGQRGDAAALDALDDPQFPQRPGTVQFVGHQPSDELLEFAPPTGSRNTDAADVKVDVEFLVLDEPRPVQSERGAGDPPPQLRDLRQPFDDQLAEPLKAVFGRVAGIADRQCAHVHMPACGFRGPKRSINARKPLHGMTVVPGAPSRPASAVSRPSYRQCVQASAQTSARRYSFPSYRRPPAEKLVFPVLLGILTLLLSACQTASASGYNEPRGYDRATLKLVFSMDLGMCLNRFTYDSKLAPSRPQVVACDSREARIRNDGFHANAPSCMRIDYELITQNHRAYYCLKYLVRVGYCYPAVTTPGKPPSVLLYAPSACDESLPSPRVATALVPGTRSANREFSRFVVTEIKSLGAGGRCDSASVSLQPPEEIEGPAIPPASSQLVCVAPK</sequence>